<evidence type="ECO:0008006" key="4">
    <source>
        <dbReference type="Google" id="ProtNLM"/>
    </source>
</evidence>
<evidence type="ECO:0000256" key="1">
    <source>
        <dbReference type="SAM" id="MobiDB-lite"/>
    </source>
</evidence>
<proteinExistence type="predicted"/>
<name>A0ABU8RP04_9ACTN</name>
<evidence type="ECO:0000313" key="3">
    <source>
        <dbReference type="Proteomes" id="UP001387100"/>
    </source>
</evidence>
<keyword evidence="3" id="KW-1185">Reference proteome</keyword>
<feature type="compositionally biased region" description="Pro residues" evidence="1">
    <location>
        <begin position="18"/>
        <end position="30"/>
    </location>
</feature>
<sequence length="312" mass="32603">MSRRRRTAPRRDATRRPTPTPAPVEPPPVDVAPADGDLASLVAAVLCRDVGAARTGLEAELAVTGVLGPMSVVTAGLELDGDVAAELLRQLDDDTSPDPPEGGAVDGAVEQGDEDDIADELATSLQVVERLAARADVDALAALRVLSSLGLPPVRTAAGGAADRLAAAGLTERPWAAAVGRPRVVSAWRWSSPATHQESLGVLYAERGREHALLVLVDHALGGGIRDLGLLTGRRAGRLRQEMASTLPSDEGQQLEALPVEEVAPRLATLLERPVCPGEVHQVDDVTDLLMLVRARAAAPSVQPPARHEPVG</sequence>
<dbReference type="Proteomes" id="UP001387100">
    <property type="component" value="Unassembled WGS sequence"/>
</dbReference>
<protein>
    <recommendedName>
        <fullName evidence="4">MgtE-like protein</fullName>
    </recommendedName>
</protein>
<comment type="caution">
    <text evidence="2">The sequence shown here is derived from an EMBL/GenBank/DDBJ whole genome shotgun (WGS) entry which is preliminary data.</text>
</comment>
<dbReference type="EMBL" id="JBBIAA010000034">
    <property type="protein sequence ID" value="MEJ5946800.1"/>
    <property type="molecule type" value="Genomic_DNA"/>
</dbReference>
<evidence type="ECO:0000313" key="2">
    <source>
        <dbReference type="EMBL" id="MEJ5946800.1"/>
    </source>
</evidence>
<accession>A0ABU8RP04</accession>
<organism evidence="2 3">
    <name type="scientific">Pseudokineococcus basanitobsidens</name>
    <dbReference type="NCBI Taxonomy" id="1926649"/>
    <lineage>
        <taxon>Bacteria</taxon>
        <taxon>Bacillati</taxon>
        <taxon>Actinomycetota</taxon>
        <taxon>Actinomycetes</taxon>
        <taxon>Kineosporiales</taxon>
        <taxon>Kineosporiaceae</taxon>
        <taxon>Pseudokineococcus</taxon>
    </lineage>
</organism>
<dbReference type="RefSeq" id="WP_339576180.1">
    <property type="nucleotide sequence ID" value="NZ_JBBIAA010000034.1"/>
</dbReference>
<reference evidence="2 3" key="1">
    <citation type="journal article" date="2017" name="Int. J. Syst. Evol. Microbiol.">
        <title>Pseudokineococcus basanitobsidens sp. nov., isolated from volcanic rock.</title>
        <authorList>
            <person name="Lee D.W."/>
            <person name="Park M.Y."/>
            <person name="Kim J.J."/>
            <person name="Kim B.S."/>
        </authorList>
    </citation>
    <scope>NUCLEOTIDE SEQUENCE [LARGE SCALE GENOMIC DNA]</scope>
    <source>
        <strain evidence="2 3">DSM 103726</strain>
    </source>
</reference>
<gene>
    <name evidence="2" type="ORF">WDZ17_16000</name>
</gene>
<feature type="region of interest" description="Disordered" evidence="1">
    <location>
        <begin position="1"/>
        <end position="34"/>
    </location>
</feature>